<evidence type="ECO:0000256" key="1">
    <source>
        <dbReference type="ARBA" id="ARBA00022741"/>
    </source>
</evidence>
<protein>
    <recommendedName>
        <fullName evidence="8">Helicase ATP-binding domain-containing protein</fullName>
    </recommendedName>
</protein>
<dbReference type="GO" id="GO:0034458">
    <property type="term" value="F:3'-5' RNA helicase activity"/>
    <property type="evidence" value="ECO:0007669"/>
    <property type="project" value="TreeGrafter"/>
</dbReference>
<reference evidence="7" key="1">
    <citation type="journal article" date="2012" name="Science">
        <title>Fermentation, hydrogen, and sulfur metabolism in multiple uncultivated bacterial phyla.</title>
        <authorList>
            <person name="Wrighton K.C."/>
            <person name="Thomas B.C."/>
            <person name="Sharon I."/>
            <person name="Miller C.S."/>
            <person name="Castelle C.J."/>
            <person name="VerBerkmoes N.C."/>
            <person name="Wilkins M.J."/>
            <person name="Hettich R.L."/>
            <person name="Lipton M.S."/>
            <person name="Williams K.H."/>
            <person name="Long P.E."/>
            <person name="Banfield J.F."/>
        </authorList>
    </citation>
    <scope>NUCLEOTIDE SEQUENCE [LARGE SCALE GENOMIC DNA]</scope>
</reference>
<dbReference type="InterPro" id="IPR027417">
    <property type="entry name" value="P-loop_NTPase"/>
</dbReference>
<feature type="domain" description="Helicase C-terminal" evidence="6">
    <location>
        <begin position="254"/>
        <end position="414"/>
    </location>
</feature>
<dbReference type="GO" id="GO:0016787">
    <property type="term" value="F:hydrolase activity"/>
    <property type="evidence" value="ECO:0007669"/>
    <property type="project" value="UniProtKB-KW"/>
</dbReference>
<dbReference type="GO" id="GO:0003723">
    <property type="term" value="F:RNA binding"/>
    <property type="evidence" value="ECO:0007669"/>
    <property type="project" value="TreeGrafter"/>
</dbReference>
<proteinExistence type="predicted"/>
<evidence type="ECO:0000256" key="2">
    <source>
        <dbReference type="ARBA" id="ARBA00022801"/>
    </source>
</evidence>
<dbReference type="InterPro" id="IPR001650">
    <property type="entry name" value="Helicase_C-like"/>
</dbReference>
<keyword evidence="4" id="KW-0067">ATP-binding</keyword>
<evidence type="ECO:0000259" key="6">
    <source>
        <dbReference type="PROSITE" id="PS51194"/>
    </source>
</evidence>
<name>K2GFZ3_9BACT</name>
<dbReference type="PROSITE" id="PS51192">
    <property type="entry name" value="HELICASE_ATP_BIND_1"/>
    <property type="match status" value="1"/>
</dbReference>
<comment type="caution">
    <text evidence="7">The sequence shown here is derived from an EMBL/GenBank/DDBJ whole genome shotgun (WGS) entry which is preliminary data.</text>
</comment>
<evidence type="ECO:0000256" key="3">
    <source>
        <dbReference type="ARBA" id="ARBA00022806"/>
    </source>
</evidence>
<keyword evidence="3" id="KW-0347">Helicase</keyword>
<evidence type="ECO:0000256" key="4">
    <source>
        <dbReference type="ARBA" id="ARBA00022840"/>
    </source>
</evidence>
<evidence type="ECO:0008006" key="8">
    <source>
        <dbReference type="Google" id="ProtNLM"/>
    </source>
</evidence>
<dbReference type="PANTHER" id="PTHR18934">
    <property type="entry name" value="ATP-DEPENDENT RNA HELICASE"/>
    <property type="match status" value="1"/>
</dbReference>
<dbReference type="Pfam" id="PF00271">
    <property type="entry name" value="Helicase_C"/>
    <property type="match status" value="1"/>
</dbReference>
<dbReference type="AlphaFoldDB" id="K2GFZ3"/>
<organism evidence="7">
    <name type="scientific">uncultured bacterium</name>
    <name type="common">gcode 4</name>
    <dbReference type="NCBI Taxonomy" id="1234023"/>
    <lineage>
        <taxon>Bacteria</taxon>
        <taxon>environmental samples</taxon>
    </lineage>
</organism>
<keyword evidence="2" id="KW-0378">Hydrolase</keyword>
<accession>K2GFZ3</accession>
<feature type="domain" description="Helicase ATP-binding" evidence="5">
    <location>
        <begin position="67"/>
        <end position="234"/>
    </location>
</feature>
<evidence type="ECO:0000259" key="5">
    <source>
        <dbReference type="PROSITE" id="PS51192"/>
    </source>
</evidence>
<evidence type="ECO:0000313" key="7">
    <source>
        <dbReference type="EMBL" id="EKE29269.1"/>
    </source>
</evidence>
<dbReference type="Gene3D" id="3.40.50.300">
    <property type="entry name" value="P-loop containing nucleotide triphosphate hydrolases"/>
    <property type="match status" value="2"/>
</dbReference>
<dbReference type="PANTHER" id="PTHR18934:SF91">
    <property type="entry name" value="PRE-MRNA-SPLICING FACTOR ATP-DEPENDENT RNA HELICASE PRP16"/>
    <property type="match status" value="1"/>
</dbReference>
<dbReference type="Gene3D" id="1.20.120.1080">
    <property type="match status" value="1"/>
</dbReference>
<dbReference type="EMBL" id="AMFJ01000197">
    <property type="protein sequence ID" value="EKE29269.1"/>
    <property type="molecule type" value="Genomic_DNA"/>
</dbReference>
<keyword evidence="1" id="KW-0547">Nucleotide-binding</keyword>
<dbReference type="InterPro" id="IPR014001">
    <property type="entry name" value="Helicase_ATP-bd"/>
</dbReference>
<sequence length="1012" mass="120617">MNFMPWLLSDSNAAPVILQNWQKIILWNQEDWSVIDAELNVISSRERNNIIKSTNDLPIRLKAMEIRDVVRDSIIAVIDAKTWSGKTTEVAKILSWKIVFSEPRVIAAIAAANWVSKWLLSTIWDPEYAIWHKVGYRTWREVKSSHDSDILYVTDWLQLLRQFVSGINPDILIMDEVHTYSIPTEWVLKLMKDLMIEQVKKKVEKKTKLVLMSATIDHKMIADYFKEISTDIPLINVEWRQFSITKEYKTGSDFITSILSSAHKKHDVLAFVEWKKEMASVIEELKIMLPQEEYDIYPLHSEMPIDEQQSLLQKTGNKTVIIIATNVAQESLTIPYIKDVVDNWYRKVLRVNSVWVPELRREEISKADSEQRAWRGWRVQDWNYVFANNMPFENLKDFPDGEIENVTLEKYILISLSVWFDPLKELKRELVKEESKRVKIFIHEPNIDLVQLSYLNLLKIWAINWDLTQDGKVVINATLTPLGRELLNLPLEPCVWKMLKESVKLNCTPEMIDICAIINHKWFLWKNQDWKIFVNNKAKKHSDMIAQRAILKFITSREPLKDQDVSRLIASWVNSQEIKLFQEYSKSGHGKMLFEIVDLTEIWIKSKRVYEVLNTIKILKERLEWSWTVIKQNEIKDAKTWEKHIENIIKCILHWIPNNVFDWYEDLKMFHHEDMKSFIRPNTSCIIPEEKYKYIWLPFIIWWVDGNEDMPLLLFVSRVDEWMLNEVIYSHKNGEYEDLNEAFKDKKIKVVKRKRWRPLEPRILNNLKDDQGWLSPSDLANSITKENLRDVNSFLWLPDYLINQNLPIKLFIKSFSWSPKWEFNIKRFKQLLKLFIPQLVEKFHMEKVHKSLISSYQDDDWYVVELIRASNEPSVKEFLANPYKEQYWTLINTPQNRRNSDADKKRFEEIWEQYELESQLDKKLEKQRKRRTSWKLNLYISVKYKISKNDAKLLIDNWYVTVNDRNTFYLQVFDPNADELTVTFRKDELDAILLVLKSKKKEKGSKKMDKDI</sequence>
<dbReference type="GO" id="GO:0005524">
    <property type="term" value="F:ATP binding"/>
    <property type="evidence" value="ECO:0007669"/>
    <property type="project" value="UniProtKB-KW"/>
</dbReference>
<dbReference type="SMART" id="SM00490">
    <property type="entry name" value="HELICc"/>
    <property type="match status" value="1"/>
</dbReference>
<dbReference type="SUPFAM" id="SSF52540">
    <property type="entry name" value="P-loop containing nucleoside triphosphate hydrolases"/>
    <property type="match status" value="1"/>
</dbReference>
<dbReference type="PROSITE" id="PS51194">
    <property type="entry name" value="HELICASE_CTER"/>
    <property type="match status" value="1"/>
</dbReference>
<gene>
    <name evidence="7" type="ORF">ACD_2C00197G0010</name>
</gene>